<keyword evidence="3" id="KW-0134">Cell wall</keyword>
<name>A0A2H5QSF0_CITUN</name>
<dbReference type="AlphaFoldDB" id="A0A2H5QSF0"/>
<dbReference type="PANTHER" id="PTHR31375">
    <property type="match status" value="1"/>
</dbReference>
<dbReference type="GO" id="GO:0004650">
    <property type="term" value="F:polygalacturonase activity"/>
    <property type="evidence" value="ECO:0007669"/>
    <property type="project" value="InterPro"/>
</dbReference>
<reference evidence="9 10" key="1">
    <citation type="journal article" date="2017" name="Front. Genet.">
        <title>Draft sequencing of the heterozygous diploid genome of Satsuma (Citrus unshiu Marc.) using a hybrid assembly approach.</title>
        <authorList>
            <person name="Shimizu T."/>
            <person name="Tanizawa Y."/>
            <person name="Mochizuki T."/>
            <person name="Nagasaki H."/>
            <person name="Yoshioka T."/>
            <person name="Toyoda A."/>
            <person name="Fujiyama A."/>
            <person name="Kaminuma E."/>
            <person name="Nakamura Y."/>
        </authorList>
    </citation>
    <scope>NUCLEOTIDE SEQUENCE [LARGE SCALE GENOMIC DNA]</scope>
    <source>
        <strain evidence="10">cv. Miyagawa wase</strain>
    </source>
</reference>
<dbReference type="SUPFAM" id="SSF51126">
    <property type="entry name" value="Pectin lyase-like"/>
    <property type="match status" value="2"/>
</dbReference>
<dbReference type="GO" id="GO:0071555">
    <property type="term" value="P:cell wall organization"/>
    <property type="evidence" value="ECO:0007669"/>
    <property type="project" value="UniProtKB-KW"/>
</dbReference>
<evidence type="ECO:0000313" key="9">
    <source>
        <dbReference type="EMBL" id="GAY67537.1"/>
    </source>
</evidence>
<keyword evidence="5 8" id="KW-0378">Hydrolase</keyword>
<evidence type="ECO:0000256" key="7">
    <source>
        <dbReference type="ARBA" id="ARBA00023316"/>
    </source>
</evidence>
<evidence type="ECO:0000256" key="3">
    <source>
        <dbReference type="ARBA" id="ARBA00022512"/>
    </source>
</evidence>
<protein>
    <recommendedName>
        <fullName evidence="11">Polygalacturonase</fullName>
    </recommendedName>
</protein>
<dbReference type="InterPro" id="IPR011050">
    <property type="entry name" value="Pectin_lyase_fold/virulence"/>
</dbReference>
<keyword evidence="7" id="KW-0961">Cell wall biogenesis/degradation</keyword>
<keyword evidence="10" id="KW-1185">Reference proteome</keyword>
<gene>
    <name evidence="9" type="ORF">CUMW_257280</name>
</gene>
<dbReference type="EMBL" id="BDQV01000718">
    <property type="protein sequence ID" value="GAY67537.1"/>
    <property type="molecule type" value="Genomic_DNA"/>
</dbReference>
<evidence type="ECO:0000256" key="4">
    <source>
        <dbReference type="ARBA" id="ARBA00022525"/>
    </source>
</evidence>
<keyword evidence="6 8" id="KW-0326">Glycosidase</keyword>
<evidence type="ECO:0000256" key="2">
    <source>
        <dbReference type="ARBA" id="ARBA00008834"/>
    </source>
</evidence>
<evidence type="ECO:0000313" key="10">
    <source>
        <dbReference type="Proteomes" id="UP000236630"/>
    </source>
</evidence>
<evidence type="ECO:0008006" key="11">
    <source>
        <dbReference type="Google" id="ProtNLM"/>
    </source>
</evidence>
<dbReference type="Proteomes" id="UP000236630">
    <property type="component" value="Unassembled WGS sequence"/>
</dbReference>
<accession>A0A2H5QSF0</accession>
<dbReference type="Gene3D" id="2.160.20.10">
    <property type="entry name" value="Single-stranded right-handed beta-helix, Pectin lyase-like"/>
    <property type="match status" value="2"/>
</dbReference>
<dbReference type="Pfam" id="PF00295">
    <property type="entry name" value="Glyco_hydro_28"/>
    <property type="match status" value="2"/>
</dbReference>
<evidence type="ECO:0000256" key="1">
    <source>
        <dbReference type="ARBA" id="ARBA00004191"/>
    </source>
</evidence>
<evidence type="ECO:0000256" key="6">
    <source>
        <dbReference type="ARBA" id="ARBA00023295"/>
    </source>
</evidence>
<comment type="similarity">
    <text evidence="2 8">Belongs to the glycosyl hydrolase 28 family.</text>
</comment>
<comment type="subcellular location">
    <subcellularLocation>
        <location evidence="1">Secreted</location>
        <location evidence="1">Cell wall</location>
    </subcellularLocation>
</comment>
<dbReference type="InterPro" id="IPR000743">
    <property type="entry name" value="Glyco_hydro_28"/>
</dbReference>
<dbReference type="SMART" id="SM00710">
    <property type="entry name" value="PbH1"/>
    <property type="match status" value="4"/>
</dbReference>
<dbReference type="STRING" id="55188.A0A2H5QSF0"/>
<sequence length="204" mass="21592">MTIGSLGAYAAEDGAKNVTVTDSIFTGTQNGVRIKTWARPSNGFARNIRFRNIIMTKVFNPIIIDQNYCPDNHCPHQSSGVTINGVTYRNIEGTSATPVAINFGCSSSKPCTGIKLQGIVSRDEYFAQLTRSSGVTISGVTYRNIKGTSATPVAVKFGCSSSKPCTGIKLQGIRLTYFNKAATAYCKNARGSSSGVVVPGSCLG</sequence>
<organism evidence="9 10">
    <name type="scientific">Citrus unshiu</name>
    <name type="common">Satsuma mandarin</name>
    <name type="synonym">Citrus nobilis var. unshiu</name>
    <dbReference type="NCBI Taxonomy" id="55188"/>
    <lineage>
        <taxon>Eukaryota</taxon>
        <taxon>Viridiplantae</taxon>
        <taxon>Streptophyta</taxon>
        <taxon>Embryophyta</taxon>
        <taxon>Tracheophyta</taxon>
        <taxon>Spermatophyta</taxon>
        <taxon>Magnoliopsida</taxon>
        <taxon>eudicotyledons</taxon>
        <taxon>Gunneridae</taxon>
        <taxon>Pentapetalae</taxon>
        <taxon>rosids</taxon>
        <taxon>malvids</taxon>
        <taxon>Sapindales</taxon>
        <taxon>Rutaceae</taxon>
        <taxon>Aurantioideae</taxon>
        <taxon>Citrus</taxon>
    </lineage>
</organism>
<keyword evidence="4" id="KW-0964">Secreted</keyword>
<dbReference type="InterPro" id="IPR006626">
    <property type="entry name" value="PbH1"/>
</dbReference>
<proteinExistence type="inferred from homology"/>
<dbReference type="GO" id="GO:0005975">
    <property type="term" value="P:carbohydrate metabolic process"/>
    <property type="evidence" value="ECO:0007669"/>
    <property type="project" value="InterPro"/>
</dbReference>
<evidence type="ECO:0000256" key="5">
    <source>
        <dbReference type="ARBA" id="ARBA00022801"/>
    </source>
</evidence>
<dbReference type="InterPro" id="IPR012334">
    <property type="entry name" value="Pectin_lyas_fold"/>
</dbReference>
<comment type="caution">
    <text evidence="9">The sequence shown here is derived from an EMBL/GenBank/DDBJ whole genome shotgun (WGS) entry which is preliminary data.</text>
</comment>
<evidence type="ECO:0000256" key="8">
    <source>
        <dbReference type="RuleBase" id="RU361169"/>
    </source>
</evidence>